<evidence type="ECO:0000313" key="1">
    <source>
        <dbReference type="EMBL" id="AVM00835.1"/>
    </source>
</evidence>
<evidence type="ECO:0000313" key="2">
    <source>
        <dbReference type="Proteomes" id="UP000239814"/>
    </source>
</evidence>
<protein>
    <submittedName>
        <fullName evidence="1">Uncharacterized protein</fullName>
    </submittedName>
</protein>
<gene>
    <name evidence="1" type="ORF">C6V83_11745</name>
</gene>
<proteinExistence type="predicted"/>
<dbReference type="Proteomes" id="UP000239814">
    <property type="component" value="Chromosome"/>
</dbReference>
<sequence length="150" mass="15661">MTPPPLRLAVHYDDGWTELTAPRHTADKVSRVRSGSLSEAARLAAAAPSPAFVDIDVLLAGSVNEAFLAFTEQRPGWSPGARVEAIVHPGTAATLAGLLWDIWAARVAPGVTLYATDPAALTERLLTEVVPLLAARGLTLELSDAATSAA</sequence>
<dbReference type="AlphaFoldDB" id="A0A2S0KGL8"/>
<name>A0A2S0KGL8_9ACTN</name>
<accession>A0A2S0KGL8</accession>
<dbReference type="OrthoDB" id="4376805at2"/>
<dbReference type="RefSeq" id="WP_105942548.1">
    <property type="nucleotide sequence ID" value="NZ_CP027433.1"/>
</dbReference>
<organism evidence="1 2">
    <name type="scientific">Gordonia iterans</name>
    <dbReference type="NCBI Taxonomy" id="1004901"/>
    <lineage>
        <taxon>Bacteria</taxon>
        <taxon>Bacillati</taxon>
        <taxon>Actinomycetota</taxon>
        <taxon>Actinomycetes</taxon>
        <taxon>Mycobacteriales</taxon>
        <taxon>Gordoniaceae</taxon>
        <taxon>Gordonia</taxon>
    </lineage>
</organism>
<keyword evidence="2" id="KW-1185">Reference proteome</keyword>
<dbReference type="KEGG" id="git:C6V83_11745"/>
<dbReference type="EMBL" id="CP027433">
    <property type="protein sequence ID" value="AVM00835.1"/>
    <property type="molecule type" value="Genomic_DNA"/>
</dbReference>
<reference evidence="1 2" key="1">
    <citation type="submission" date="2018-03" db="EMBL/GenBank/DDBJ databases">
        <title>Characteristics and genome of n-alkane degrading marine bacteria Gordonia iterans isolated from crude oil contaminated in Tae-an, South Korea.</title>
        <authorList>
            <person name="Lee S.-S."/>
            <person name="Kim H."/>
        </authorList>
    </citation>
    <scope>NUCLEOTIDE SEQUENCE [LARGE SCALE GENOMIC DNA]</scope>
    <source>
        <strain evidence="1 2">Co17</strain>
    </source>
</reference>